<protein>
    <recommendedName>
        <fullName evidence="4">Alpha/beta hydrolase</fullName>
    </recommendedName>
</protein>
<dbReference type="EMBL" id="CP142149">
    <property type="protein sequence ID" value="WSE33278.1"/>
    <property type="molecule type" value="Genomic_DNA"/>
</dbReference>
<sequence length="190" mass="20061">MSENPVPDPIRAQGPALVTAGPPGARRLIVLDPAGEAKHDGLPPTWRPLTEDHHVVWCRMPAEGALREATEAVTNRAEHRVDLVASGPFAGEALRLAAERPDHVRSVLLVDPAAEGVLSPGDATEADETWLAEHGTVVAQLRDAGVDVDLLAHTTDDDRVPAPVPLGHPRVAEALCSALANLPALHRPAL</sequence>
<evidence type="ECO:0000256" key="1">
    <source>
        <dbReference type="SAM" id="MobiDB-lite"/>
    </source>
</evidence>
<keyword evidence="3" id="KW-1185">Reference proteome</keyword>
<dbReference type="RefSeq" id="WP_326836078.1">
    <property type="nucleotide sequence ID" value="NZ_CP142149.1"/>
</dbReference>
<reference evidence="2 3" key="1">
    <citation type="journal article" date="2015" name="Int. J. Syst. Evol. Microbiol.">
        <title>Amycolatopsis rhabdoformis sp. nov., an actinomycete isolated from a tropical forest soil.</title>
        <authorList>
            <person name="Souza W.R."/>
            <person name="Silva R.E."/>
            <person name="Goodfellow M."/>
            <person name="Busarakam K."/>
            <person name="Figueiro F.S."/>
            <person name="Ferreira D."/>
            <person name="Rodrigues-Filho E."/>
            <person name="Moraes L.A.B."/>
            <person name="Zucchi T.D."/>
        </authorList>
    </citation>
    <scope>NUCLEOTIDE SEQUENCE [LARGE SCALE GENOMIC DNA]</scope>
    <source>
        <strain evidence="2 3">NCIMB 14900</strain>
    </source>
</reference>
<evidence type="ECO:0000313" key="2">
    <source>
        <dbReference type="EMBL" id="WSE33278.1"/>
    </source>
</evidence>
<accession>A0ABZ1IHU1</accession>
<proteinExistence type="predicted"/>
<gene>
    <name evidence="2" type="ORF">VSH64_14330</name>
</gene>
<dbReference type="Proteomes" id="UP001330812">
    <property type="component" value="Chromosome"/>
</dbReference>
<name>A0ABZ1IHU1_9PSEU</name>
<evidence type="ECO:0000313" key="3">
    <source>
        <dbReference type="Proteomes" id="UP001330812"/>
    </source>
</evidence>
<organism evidence="2 3">
    <name type="scientific">Amycolatopsis rhabdoformis</name>
    <dbReference type="NCBI Taxonomy" id="1448059"/>
    <lineage>
        <taxon>Bacteria</taxon>
        <taxon>Bacillati</taxon>
        <taxon>Actinomycetota</taxon>
        <taxon>Actinomycetes</taxon>
        <taxon>Pseudonocardiales</taxon>
        <taxon>Pseudonocardiaceae</taxon>
        <taxon>Amycolatopsis</taxon>
    </lineage>
</organism>
<evidence type="ECO:0008006" key="4">
    <source>
        <dbReference type="Google" id="ProtNLM"/>
    </source>
</evidence>
<feature type="region of interest" description="Disordered" evidence="1">
    <location>
        <begin position="1"/>
        <end position="22"/>
    </location>
</feature>